<dbReference type="PROSITE" id="PS00854">
    <property type="entry name" value="PROTEASOME_BETA_1"/>
    <property type="match status" value="1"/>
</dbReference>
<sequence length="240" mass="26908">MAPGQYSTDPKQHTLSPIVTGATVIGMKYKDGVILAADTLASYGSEARYKDVCRLKKVGEYTLLGGGGELSDFQYLSDQLDEMADEDWLNEDGCFMGPKEYSSYIGRVMYNRRSKFNPLYNQFVVVGKKKDEPAHLMYVDHQGTAFEENFVATGFGMHLGIPLLRNSWRADMSLDEAKALATKCLEVCFYRDCRAYCKIHIGVCNGTSVDISAPIPLNHFWGHGAWTEKRLEDDDPTATW</sequence>
<dbReference type="CDD" id="cd03760">
    <property type="entry name" value="proteasome_beta_type_4"/>
    <property type="match status" value="1"/>
</dbReference>
<evidence type="ECO:0000313" key="2">
    <source>
        <dbReference type="Proteomes" id="UP001642464"/>
    </source>
</evidence>
<dbReference type="SUPFAM" id="SSF56235">
    <property type="entry name" value="N-terminal nucleophile aminohydrolases (Ntn hydrolases)"/>
    <property type="match status" value="1"/>
</dbReference>
<protein>
    <submittedName>
        <fullName evidence="1">Proteasome subunit beta type-4 (20S proteasome beta subunit G-1) (Proteasome component H) (Proteasome subunit beta type-7)</fullName>
    </submittedName>
</protein>
<gene>
    <name evidence="1" type="ORF">SCF082_LOCUS5947</name>
</gene>
<proteinExistence type="predicted"/>
<dbReference type="EMBL" id="CAXAMM010003262">
    <property type="protein sequence ID" value="CAK8999160.1"/>
    <property type="molecule type" value="Genomic_DNA"/>
</dbReference>
<dbReference type="GO" id="GO:0000502">
    <property type="term" value="C:proteasome complex"/>
    <property type="evidence" value="ECO:0007669"/>
    <property type="project" value="UniProtKB-KW"/>
</dbReference>
<dbReference type="Gene3D" id="3.60.20.10">
    <property type="entry name" value="Glutamine Phosphoribosylpyrophosphate, subunit 1, domain 1"/>
    <property type="match status" value="1"/>
</dbReference>
<dbReference type="PROSITE" id="PS51476">
    <property type="entry name" value="PROTEASOME_BETA_2"/>
    <property type="match status" value="1"/>
</dbReference>
<dbReference type="PIRSF" id="PIRSF001213">
    <property type="entry name" value="Psome_endopept_beta"/>
    <property type="match status" value="1"/>
</dbReference>
<dbReference type="InterPro" id="IPR001353">
    <property type="entry name" value="Proteasome_sua/b"/>
</dbReference>
<keyword evidence="2" id="KW-1185">Reference proteome</keyword>
<name>A0ABP0I9A6_9DINO</name>
<dbReference type="InterPro" id="IPR016050">
    <property type="entry name" value="Proteasome_bsu_CS"/>
</dbReference>
<accession>A0ABP0I9A6</accession>
<dbReference type="InterPro" id="IPR023333">
    <property type="entry name" value="Proteasome_suB-type"/>
</dbReference>
<dbReference type="Proteomes" id="UP001642464">
    <property type="component" value="Unassembled WGS sequence"/>
</dbReference>
<dbReference type="Pfam" id="PF00227">
    <property type="entry name" value="Proteasome"/>
    <property type="match status" value="1"/>
</dbReference>
<comment type="caution">
    <text evidence="1">The sequence shown here is derived from an EMBL/GenBank/DDBJ whole genome shotgun (WGS) entry which is preliminary data.</text>
</comment>
<dbReference type="PANTHER" id="PTHR32194:SF6">
    <property type="entry name" value="PROTEASOME SUBUNIT BETA"/>
    <property type="match status" value="1"/>
</dbReference>
<dbReference type="PANTHER" id="PTHR32194">
    <property type="entry name" value="METALLOPROTEASE TLDD"/>
    <property type="match status" value="1"/>
</dbReference>
<reference evidence="1 2" key="1">
    <citation type="submission" date="2024-02" db="EMBL/GenBank/DDBJ databases">
        <authorList>
            <person name="Chen Y."/>
            <person name="Shah S."/>
            <person name="Dougan E. K."/>
            <person name="Thang M."/>
            <person name="Chan C."/>
        </authorList>
    </citation>
    <scope>NUCLEOTIDE SEQUENCE [LARGE SCALE GENOMIC DNA]</scope>
</reference>
<organism evidence="1 2">
    <name type="scientific">Durusdinium trenchii</name>
    <dbReference type="NCBI Taxonomy" id="1381693"/>
    <lineage>
        <taxon>Eukaryota</taxon>
        <taxon>Sar</taxon>
        <taxon>Alveolata</taxon>
        <taxon>Dinophyceae</taxon>
        <taxon>Suessiales</taxon>
        <taxon>Symbiodiniaceae</taxon>
        <taxon>Durusdinium</taxon>
    </lineage>
</organism>
<evidence type="ECO:0000313" key="1">
    <source>
        <dbReference type="EMBL" id="CAK8999160.1"/>
    </source>
</evidence>
<dbReference type="InterPro" id="IPR016295">
    <property type="entry name" value="Proteasome_beta4"/>
</dbReference>
<keyword evidence="1" id="KW-0647">Proteasome</keyword>
<dbReference type="InterPro" id="IPR029055">
    <property type="entry name" value="Ntn_hydrolases_N"/>
</dbReference>